<comment type="caution">
    <text evidence="2">The sequence shown here is derived from an EMBL/GenBank/DDBJ whole genome shotgun (WGS) entry which is preliminary data.</text>
</comment>
<dbReference type="PANTHER" id="PTHR42899:SF1">
    <property type="entry name" value="SPERMATOGENESIS-ASSOCIATED PROTEIN 20"/>
    <property type="match status" value="1"/>
</dbReference>
<dbReference type="SUPFAM" id="SSF52833">
    <property type="entry name" value="Thioredoxin-like"/>
    <property type="match status" value="1"/>
</dbReference>
<dbReference type="Gene3D" id="1.50.10.20">
    <property type="match status" value="2"/>
</dbReference>
<protein>
    <submittedName>
        <fullName evidence="2">Thymidylate kinase</fullName>
    </submittedName>
</protein>
<dbReference type="STRING" id="580166.AUP43_00370"/>
<dbReference type="GO" id="GO:0005975">
    <property type="term" value="P:carbohydrate metabolic process"/>
    <property type="evidence" value="ECO:0007669"/>
    <property type="project" value="InterPro"/>
</dbReference>
<dbReference type="Pfam" id="PF03190">
    <property type="entry name" value="Thioredox_DsbH"/>
    <property type="match status" value="1"/>
</dbReference>
<dbReference type="InterPro" id="IPR036249">
    <property type="entry name" value="Thioredoxin-like_sf"/>
</dbReference>
<feature type="domain" description="Spermatogenesis-associated protein 20-like TRX" evidence="1">
    <location>
        <begin position="6"/>
        <end position="166"/>
    </location>
</feature>
<dbReference type="InterPro" id="IPR008928">
    <property type="entry name" value="6-hairpin_glycosidase_sf"/>
</dbReference>
<organism evidence="2 3">
    <name type="scientific">Oceanibaculum pacificum</name>
    <dbReference type="NCBI Taxonomy" id="580166"/>
    <lineage>
        <taxon>Bacteria</taxon>
        <taxon>Pseudomonadati</taxon>
        <taxon>Pseudomonadota</taxon>
        <taxon>Alphaproteobacteria</taxon>
        <taxon>Rhodospirillales</taxon>
        <taxon>Oceanibaculaceae</taxon>
        <taxon>Oceanibaculum</taxon>
    </lineage>
</organism>
<dbReference type="InterPro" id="IPR004879">
    <property type="entry name" value="Ssp411-like_TRX"/>
</dbReference>
<evidence type="ECO:0000313" key="2">
    <source>
        <dbReference type="EMBL" id="KZD12832.1"/>
    </source>
</evidence>
<name>A0A154WH43_9PROT</name>
<dbReference type="PIRSF" id="PIRSF006402">
    <property type="entry name" value="UCP006402_thioredoxin"/>
    <property type="match status" value="1"/>
</dbReference>
<proteinExistence type="predicted"/>
<accession>A0A154WH43</accession>
<keyword evidence="2" id="KW-0808">Transferase</keyword>
<dbReference type="PANTHER" id="PTHR42899">
    <property type="entry name" value="SPERMATOGENESIS-ASSOCIATED PROTEIN 20"/>
    <property type="match status" value="1"/>
</dbReference>
<dbReference type="GO" id="GO:0016301">
    <property type="term" value="F:kinase activity"/>
    <property type="evidence" value="ECO:0007669"/>
    <property type="project" value="UniProtKB-KW"/>
</dbReference>
<dbReference type="EMBL" id="LPXN01000001">
    <property type="protein sequence ID" value="KZD12832.1"/>
    <property type="molecule type" value="Genomic_DNA"/>
</dbReference>
<evidence type="ECO:0000259" key="1">
    <source>
        <dbReference type="Pfam" id="PF03190"/>
    </source>
</evidence>
<sequence length="681" mass="76277">MSSQANQLAQETSPYLLQHQNNPVDWMAWGEAALQRAKTTNRPILLSVGYAACHWCHVMAHESFEDDETAELMNRLFVNVKVDREERPDIDHIYQSALAMLGEQGGWPLTMFLTPDGEPFWGGTYFPKEPRYGRPSFKATLQSIAEAYEKDPARVQRNVTGLRQALSRLSQPSEGAGLPAGIIEQIAERLLAEIDPVHGGIGQAPKFPQPTILLLLWRAYLRRGEERFRDAVTLTLDRMCQGGIYDHLGGGFARYSTDAEWLAPHFEKMLYDNAQLVEVLLHAWQETGRPLYRQRIEETVDWLFREMVTEKGGFASTLDADSEGEEGKFYVWSEAEIDTALADIPVEDRQAFKEAYDVRPEGNWEGKTILHRNHRPTLGTGRQESLLAKLRLQLLDWREKRIRPGWDDKVLADWNGLMIRALARAGFAFNRPEWLHAAARAFDFVATEMTLEGRLRHSWRHGILKHPATLEDYANMISAALTLHQITMEQRFLQQAKRWVEVLDRHYADPAGGYFATADDTADVILRAKNAQDSATPSGNGTLAAALGTLALLTGNDAYEAKARRIVTLFSGEVTRNFFPLATLINAAEFLERPLQLVLVGPTEQISTQALRRVVADSSAPDLIFQQVPLSAALPATHPASGKLMKDGRAATYLCIGPVCSLPFTDPEALATALRSARRPS</sequence>
<dbReference type="CDD" id="cd02955">
    <property type="entry name" value="SSP411"/>
    <property type="match status" value="1"/>
</dbReference>
<gene>
    <name evidence="2" type="ORF">AUP43_00370</name>
</gene>
<evidence type="ECO:0000313" key="3">
    <source>
        <dbReference type="Proteomes" id="UP000076400"/>
    </source>
</evidence>
<keyword evidence="3" id="KW-1185">Reference proteome</keyword>
<dbReference type="SUPFAM" id="SSF48208">
    <property type="entry name" value="Six-hairpin glycosidases"/>
    <property type="match status" value="1"/>
</dbReference>
<dbReference type="InterPro" id="IPR024705">
    <property type="entry name" value="Ssp411"/>
</dbReference>
<dbReference type="Gene3D" id="3.40.30.10">
    <property type="entry name" value="Glutaredoxin"/>
    <property type="match status" value="1"/>
</dbReference>
<dbReference type="Proteomes" id="UP000076400">
    <property type="component" value="Unassembled WGS sequence"/>
</dbReference>
<dbReference type="OrthoDB" id="9762614at2"/>
<keyword evidence="2" id="KW-0418">Kinase</keyword>
<dbReference type="RefSeq" id="WP_067551020.1">
    <property type="nucleotide sequence ID" value="NZ_LPXN01000001.1"/>
</dbReference>
<reference evidence="2 3" key="1">
    <citation type="submission" date="2015-12" db="EMBL/GenBank/DDBJ databases">
        <title>Genome sequence of Oceanibaculum pacificum MCCC 1A02656.</title>
        <authorList>
            <person name="Lu L."/>
            <person name="Lai Q."/>
            <person name="Shao Z."/>
            <person name="Qian P."/>
        </authorList>
    </citation>
    <scope>NUCLEOTIDE SEQUENCE [LARGE SCALE GENOMIC DNA]</scope>
    <source>
        <strain evidence="2 3">MCCC 1A02656</strain>
    </source>
</reference>
<dbReference type="AlphaFoldDB" id="A0A154WH43"/>